<dbReference type="Pfam" id="PF01370">
    <property type="entry name" value="Epimerase"/>
    <property type="match status" value="1"/>
</dbReference>
<accession>A0ABR8NJS5</accession>
<dbReference type="PANTHER" id="PTHR48079:SF6">
    <property type="entry name" value="NAD(P)-BINDING DOMAIN-CONTAINING PROTEIN-RELATED"/>
    <property type="match status" value="1"/>
</dbReference>
<name>A0ABR8NJS5_9MICO</name>
<sequence length="309" mass="32702">MRAVILGGTGAIGGAAASRLARAGWAVDVTGRSPELMPQQLRDAGVRFHEIDRDDTSAIERLIGSGADLLVDLLAYRAAQARALVPALGAVGSPVVISSRAVYVDAEGHHINGDAPPRFPVPLAESHPTLPPAGDDVDPYTREGYAPCKVAVERVLLDSGLPVTVIRPSKVHGRWARNARTRMFVERMVRGDEAIPLARRGASIDHLTAADNTAALIETVAGSPAARVLNSADPDAPSAAEIVRAIGDALEWRGRIELLPGDEDRGAHPWAAPNPIVLDTTAARRLGYRPVGRGIDLIADEARWVATTL</sequence>
<dbReference type="RefSeq" id="WP_191170541.1">
    <property type="nucleotide sequence ID" value="NZ_JACXZS010000002.1"/>
</dbReference>
<dbReference type="InterPro" id="IPR036291">
    <property type="entry name" value="NAD(P)-bd_dom_sf"/>
</dbReference>
<dbReference type="EMBL" id="JACXZS010000002">
    <property type="protein sequence ID" value="MBD3940909.1"/>
    <property type="molecule type" value="Genomic_DNA"/>
</dbReference>
<feature type="domain" description="NAD-dependent epimerase/dehydratase" evidence="1">
    <location>
        <begin position="4"/>
        <end position="192"/>
    </location>
</feature>
<dbReference type="Gene3D" id="3.40.50.720">
    <property type="entry name" value="NAD(P)-binding Rossmann-like Domain"/>
    <property type="match status" value="1"/>
</dbReference>
<dbReference type="InterPro" id="IPR001509">
    <property type="entry name" value="Epimerase_deHydtase"/>
</dbReference>
<dbReference type="Proteomes" id="UP000598426">
    <property type="component" value="Unassembled WGS sequence"/>
</dbReference>
<gene>
    <name evidence="2" type="ORF">IF188_04225</name>
</gene>
<dbReference type="InterPro" id="IPR051783">
    <property type="entry name" value="NAD(P)-dependent_oxidoreduct"/>
</dbReference>
<dbReference type="SUPFAM" id="SSF51735">
    <property type="entry name" value="NAD(P)-binding Rossmann-fold domains"/>
    <property type="match status" value="1"/>
</dbReference>
<evidence type="ECO:0000313" key="2">
    <source>
        <dbReference type="EMBL" id="MBD3940909.1"/>
    </source>
</evidence>
<organism evidence="2 3">
    <name type="scientific">Microbacterium helvum</name>
    <dbReference type="NCBI Taxonomy" id="2773713"/>
    <lineage>
        <taxon>Bacteria</taxon>
        <taxon>Bacillati</taxon>
        <taxon>Actinomycetota</taxon>
        <taxon>Actinomycetes</taxon>
        <taxon>Micrococcales</taxon>
        <taxon>Microbacteriaceae</taxon>
        <taxon>Microbacterium</taxon>
    </lineage>
</organism>
<keyword evidence="3" id="KW-1185">Reference proteome</keyword>
<evidence type="ECO:0000313" key="3">
    <source>
        <dbReference type="Proteomes" id="UP000598426"/>
    </source>
</evidence>
<comment type="caution">
    <text evidence="2">The sequence shown here is derived from an EMBL/GenBank/DDBJ whole genome shotgun (WGS) entry which is preliminary data.</text>
</comment>
<reference evidence="2 3" key="1">
    <citation type="submission" date="2020-09" db="EMBL/GenBank/DDBJ databases">
        <title>Isolation and identification of active actinomycetes.</title>
        <authorList>
            <person name="Li X."/>
        </authorList>
    </citation>
    <scope>NUCLEOTIDE SEQUENCE [LARGE SCALE GENOMIC DNA]</scope>
    <source>
        <strain evidence="2 3">NEAU-LLC</strain>
    </source>
</reference>
<dbReference type="PANTHER" id="PTHR48079">
    <property type="entry name" value="PROTEIN YEEZ"/>
    <property type="match status" value="1"/>
</dbReference>
<protein>
    <submittedName>
        <fullName evidence="2">NAD-dependent epimerase/dehydratase family protein</fullName>
    </submittedName>
</protein>
<evidence type="ECO:0000259" key="1">
    <source>
        <dbReference type="Pfam" id="PF01370"/>
    </source>
</evidence>
<proteinExistence type="predicted"/>